<dbReference type="RefSeq" id="WP_246195652.1">
    <property type="nucleotide sequence ID" value="NZ_QPJC01000002.1"/>
</dbReference>
<feature type="region of interest" description="Disordered" evidence="4">
    <location>
        <begin position="288"/>
        <end position="315"/>
    </location>
</feature>
<evidence type="ECO:0000313" key="6">
    <source>
        <dbReference type="EMBL" id="RCW45732.1"/>
    </source>
</evidence>
<dbReference type="Proteomes" id="UP000253495">
    <property type="component" value="Unassembled WGS sequence"/>
</dbReference>
<feature type="region of interest" description="Disordered" evidence="4">
    <location>
        <begin position="1"/>
        <end position="26"/>
    </location>
</feature>
<dbReference type="AlphaFoldDB" id="A0A368VY12"/>
<dbReference type="SMART" id="SM00797">
    <property type="entry name" value="AHS2"/>
    <property type="match status" value="1"/>
</dbReference>
<feature type="region of interest" description="Disordered" evidence="4">
    <location>
        <begin position="222"/>
        <end position="244"/>
    </location>
</feature>
<dbReference type="InterPro" id="IPR003778">
    <property type="entry name" value="CT_A_B"/>
</dbReference>
<dbReference type="PANTHER" id="PTHR43309:SF3">
    <property type="entry name" value="5-OXOPROLINASE SUBUNIT C"/>
    <property type="match status" value="1"/>
</dbReference>
<evidence type="ECO:0000256" key="3">
    <source>
        <dbReference type="ARBA" id="ARBA00022840"/>
    </source>
</evidence>
<dbReference type="PANTHER" id="PTHR43309">
    <property type="entry name" value="5-OXOPROLINASE SUBUNIT C"/>
    <property type="match status" value="1"/>
</dbReference>
<feature type="domain" description="Carboxyltransferase" evidence="5">
    <location>
        <begin position="40"/>
        <end position="313"/>
    </location>
</feature>
<dbReference type="SUPFAM" id="SSF50891">
    <property type="entry name" value="Cyclophilin-like"/>
    <property type="match status" value="1"/>
</dbReference>
<keyword evidence="7" id="KW-1185">Reference proteome</keyword>
<keyword evidence="3" id="KW-0067">ATP-binding</keyword>
<comment type="caution">
    <text evidence="6">The sequence shown here is derived from an EMBL/GenBank/DDBJ whole genome shotgun (WGS) entry which is preliminary data.</text>
</comment>
<dbReference type="Pfam" id="PF02626">
    <property type="entry name" value="CT_A_B"/>
    <property type="match status" value="1"/>
</dbReference>
<proteinExistence type="predicted"/>
<evidence type="ECO:0000259" key="5">
    <source>
        <dbReference type="SMART" id="SM00797"/>
    </source>
</evidence>
<evidence type="ECO:0000256" key="2">
    <source>
        <dbReference type="ARBA" id="ARBA00022801"/>
    </source>
</evidence>
<evidence type="ECO:0000256" key="1">
    <source>
        <dbReference type="ARBA" id="ARBA00022741"/>
    </source>
</evidence>
<organism evidence="6 7">
    <name type="scientific">Halopolyspora algeriensis</name>
    <dbReference type="NCBI Taxonomy" id="1500506"/>
    <lineage>
        <taxon>Bacteria</taxon>
        <taxon>Bacillati</taxon>
        <taxon>Actinomycetota</taxon>
        <taxon>Actinomycetes</taxon>
        <taxon>Actinomycetes incertae sedis</taxon>
        <taxon>Halopolyspora</taxon>
    </lineage>
</organism>
<reference evidence="6 7" key="1">
    <citation type="submission" date="2018-07" db="EMBL/GenBank/DDBJ databases">
        <title>Genomic Encyclopedia of Type Strains, Phase III (KMG-III): the genomes of soil and plant-associated and newly described type strains.</title>
        <authorList>
            <person name="Whitman W."/>
        </authorList>
    </citation>
    <scope>NUCLEOTIDE SEQUENCE [LARGE SCALE GENOMIC DNA]</scope>
    <source>
        <strain evidence="6 7">CECT 8575</strain>
    </source>
</reference>
<dbReference type="NCBIfam" id="TIGR00724">
    <property type="entry name" value="urea_amlyse_rel"/>
    <property type="match status" value="1"/>
</dbReference>
<dbReference type="GO" id="GO:0016787">
    <property type="term" value="F:hydrolase activity"/>
    <property type="evidence" value="ECO:0007669"/>
    <property type="project" value="UniProtKB-KW"/>
</dbReference>
<accession>A0A368VY12</accession>
<keyword evidence="1" id="KW-0547">Nucleotide-binding</keyword>
<dbReference type="InterPro" id="IPR052708">
    <property type="entry name" value="PxpC"/>
</dbReference>
<keyword evidence="2" id="KW-0378">Hydrolase</keyword>
<name>A0A368VY12_9ACTN</name>
<dbReference type="InterPro" id="IPR029000">
    <property type="entry name" value="Cyclophilin-like_dom_sf"/>
</dbReference>
<dbReference type="GO" id="GO:0005524">
    <property type="term" value="F:ATP binding"/>
    <property type="evidence" value="ECO:0007669"/>
    <property type="project" value="UniProtKB-KW"/>
</dbReference>
<gene>
    <name evidence="6" type="ORF">DFQ14_10233</name>
</gene>
<sequence>MNRTEPVTRRTHRRHEPGLDVVEPGPLATIQDLGRPGLAEIGVGTSGAADRGSLRLANRLVGNDEGAAAVEVTLGGLVVRAREALTVAVTGAPCPITVNGRGAAPNTVLRLPAGAQLCLGRPDRGLRSYLAVRGGIAVEPVLGSRSTDVLAGLGPDPLTSGTLLPVGPAPAEFPTVETAPVAPPGAGEISLAVVTGPRDDWFTEQALATLLGEPYEVTPDSNRIGMRLSGPVPARRTDTELPSEGMVAGSVQVPPSGRPTLFLADHPSTGGYPVIAVVVSSDVDAAAQARPGQRIRFHRTDPDRPRSARRRRLPH</sequence>
<evidence type="ECO:0000313" key="7">
    <source>
        <dbReference type="Proteomes" id="UP000253495"/>
    </source>
</evidence>
<evidence type="ECO:0000256" key="4">
    <source>
        <dbReference type="SAM" id="MobiDB-lite"/>
    </source>
</evidence>
<dbReference type="Gene3D" id="2.40.100.10">
    <property type="entry name" value="Cyclophilin-like"/>
    <property type="match status" value="1"/>
</dbReference>
<protein>
    <submittedName>
        <fullName evidence="6">Biotin-dependent carboxylase-like uncharacterized protein</fullName>
    </submittedName>
</protein>
<dbReference type="EMBL" id="QPJC01000002">
    <property type="protein sequence ID" value="RCW45732.1"/>
    <property type="molecule type" value="Genomic_DNA"/>
</dbReference>